<comment type="caution">
    <text evidence="2">The sequence shown here is derived from an EMBL/GenBank/DDBJ whole genome shotgun (WGS) entry which is preliminary data.</text>
</comment>
<proteinExistence type="predicted"/>
<evidence type="ECO:0000256" key="1">
    <source>
        <dbReference type="SAM" id="MobiDB-lite"/>
    </source>
</evidence>
<name>A0ABR2G0A9_9ROSI</name>
<organism evidence="2 3">
    <name type="scientific">Hibiscus sabdariffa</name>
    <name type="common">roselle</name>
    <dbReference type="NCBI Taxonomy" id="183260"/>
    <lineage>
        <taxon>Eukaryota</taxon>
        <taxon>Viridiplantae</taxon>
        <taxon>Streptophyta</taxon>
        <taxon>Embryophyta</taxon>
        <taxon>Tracheophyta</taxon>
        <taxon>Spermatophyta</taxon>
        <taxon>Magnoliopsida</taxon>
        <taxon>eudicotyledons</taxon>
        <taxon>Gunneridae</taxon>
        <taxon>Pentapetalae</taxon>
        <taxon>rosids</taxon>
        <taxon>malvids</taxon>
        <taxon>Malvales</taxon>
        <taxon>Malvaceae</taxon>
        <taxon>Malvoideae</taxon>
        <taxon>Hibiscus</taxon>
    </lineage>
</organism>
<feature type="region of interest" description="Disordered" evidence="1">
    <location>
        <begin position="65"/>
        <end position="90"/>
    </location>
</feature>
<evidence type="ECO:0000313" key="2">
    <source>
        <dbReference type="EMBL" id="KAK8589793.1"/>
    </source>
</evidence>
<dbReference type="Proteomes" id="UP001472677">
    <property type="component" value="Unassembled WGS sequence"/>
</dbReference>
<gene>
    <name evidence="2" type="ORF">V6N12_024184</name>
</gene>
<dbReference type="EMBL" id="JBBPBM010000004">
    <property type="protein sequence ID" value="KAK8589793.1"/>
    <property type="molecule type" value="Genomic_DNA"/>
</dbReference>
<accession>A0ABR2G0A9</accession>
<evidence type="ECO:0000313" key="3">
    <source>
        <dbReference type="Proteomes" id="UP001472677"/>
    </source>
</evidence>
<keyword evidence="3" id="KW-1185">Reference proteome</keyword>
<sequence>MASMARNQEAIFKKIQRMENKSIQLYHYINGRDKAIREALPRIIPSDMPTFLLFPNSMFAEDCSLPPTPFSSNANEPFTPVLEESESEET</sequence>
<protein>
    <submittedName>
        <fullName evidence="2">Uncharacterized protein</fullName>
    </submittedName>
</protein>
<reference evidence="2 3" key="1">
    <citation type="journal article" date="2024" name="G3 (Bethesda)">
        <title>Genome assembly of Hibiscus sabdariffa L. provides insights into metabolisms of medicinal natural products.</title>
        <authorList>
            <person name="Kim T."/>
        </authorList>
    </citation>
    <scope>NUCLEOTIDE SEQUENCE [LARGE SCALE GENOMIC DNA]</scope>
    <source>
        <strain evidence="2">TK-2024</strain>
        <tissue evidence="2">Old leaves</tissue>
    </source>
</reference>